<protein>
    <recommendedName>
        <fullName evidence="4">Transmembrane protein</fullName>
    </recommendedName>
</protein>
<dbReference type="AlphaFoldDB" id="A0AA39NJY6"/>
<dbReference type="Proteomes" id="UP001175211">
    <property type="component" value="Unassembled WGS sequence"/>
</dbReference>
<dbReference type="GeneID" id="85354866"/>
<feature type="transmembrane region" description="Helical" evidence="1">
    <location>
        <begin position="298"/>
        <end position="321"/>
    </location>
</feature>
<dbReference type="RefSeq" id="XP_060337559.1">
    <property type="nucleotide sequence ID" value="XM_060471318.1"/>
</dbReference>
<feature type="transmembrane region" description="Helical" evidence="1">
    <location>
        <begin position="197"/>
        <end position="221"/>
    </location>
</feature>
<feature type="transmembrane region" description="Helical" evidence="1">
    <location>
        <begin position="233"/>
        <end position="266"/>
    </location>
</feature>
<keyword evidence="1" id="KW-0472">Membrane</keyword>
<comment type="caution">
    <text evidence="2">The sequence shown here is derived from an EMBL/GenBank/DDBJ whole genome shotgun (WGS) entry which is preliminary data.</text>
</comment>
<feature type="transmembrane region" description="Helical" evidence="1">
    <location>
        <begin position="113"/>
        <end position="136"/>
    </location>
</feature>
<name>A0AA39NJY6_ARMTA</name>
<feature type="transmembrane region" description="Helical" evidence="1">
    <location>
        <begin position="23"/>
        <end position="42"/>
    </location>
</feature>
<reference evidence="2" key="1">
    <citation type="submission" date="2023-06" db="EMBL/GenBank/DDBJ databases">
        <authorList>
            <consortium name="Lawrence Berkeley National Laboratory"/>
            <person name="Ahrendt S."/>
            <person name="Sahu N."/>
            <person name="Indic B."/>
            <person name="Wong-Bajracharya J."/>
            <person name="Merenyi Z."/>
            <person name="Ke H.-M."/>
            <person name="Monk M."/>
            <person name="Kocsube S."/>
            <person name="Drula E."/>
            <person name="Lipzen A."/>
            <person name="Balint B."/>
            <person name="Henrissat B."/>
            <person name="Andreopoulos B."/>
            <person name="Martin F.M."/>
            <person name="Harder C.B."/>
            <person name="Rigling D."/>
            <person name="Ford K.L."/>
            <person name="Foster G.D."/>
            <person name="Pangilinan J."/>
            <person name="Papanicolaou A."/>
            <person name="Barry K."/>
            <person name="LaButti K."/>
            <person name="Viragh M."/>
            <person name="Koriabine M."/>
            <person name="Yan M."/>
            <person name="Riley R."/>
            <person name="Champramary S."/>
            <person name="Plett K.L."/>
            <person name="Tsai I.J."/>
            <person name="Slot J."/>
            <person name="Sipos G."/>
            <person name="Plett J."/>
            <person name="Nagy L.G."/>
            <person name="Grigoriev I.V."/>
        </authorList>
    </citation>
    <scope>NUCLEOTIDE SEQUENCE</scope>
    <source>
        <strain evidence="2">CCBAS 213</strain>
    </source>
</reference>
<keyword evidence="1" id="KW-0812">Transmembrane</keyword>
<dbReference type="EMBL" id="JAUEPS010000003">
    <property type="protein sequence ID" value="KAK0466967.1"/>
    <property type="molecule type" value="Genomic_DNA"/>
</dbReference>
<accession>A0AA39NJY6</accession>
<gene>
    <name evidence="2" type="ORF">EV420DRAFT_1506470</name>
</gene>
<feature type="transmembrane region" description="Helical" evidence="1">
    <location>
        <begin position="84"/>
        <end position="101"/>
    </location>
</feature>
<evidence type="ECO:0000313" key="3">
    <source>
        <dbReference type="Proteomes" id="UP001175211"/>
    </source>
</evidence>
<organism evidence="2 3">
    <name type="scientific">Armillaria tabescens</name>
    <name type="common">Ringless honey mushroom</name>
    <name type="synonym">Agaricus tabescens</name>
    <dbReference type="NCBI Taxonomy" id="1929756"/>
    <lineage>
        <taxon>Eukaryota</taxon>
        <taxon>Fungi</taxon>
        <taxon>Dikarya</taxon>
        <taxon>Basidiomycota</taxon>
        <taxon>Agaricomycotina</taxon>
        <taxon>Agaricomycetes</taxon>
        <taxon>Agaricomycetidae</taxon>
        <taxon>Agaricales</taxon>
        <taxon>Marasmiineae</taxon>
        <taxon>Physalacriaceae</taxon>
        <taxon>Desarmillaria</taxon>
    </lineage>
</organism>
<evidence type="ECO:0008006" key="4">
    <source>
        <dbReference type="Google" id="ProtNLM"/>
    </source>
</evidence>
<feature type="transmembrane region" description="Helical" evidence="1">
    <location>
        <begin position="157"/>
        <end position="177"/>
    </location>
</feature>
<evidence type="ECO:0000256" key="1">
    <source>
        <dbReference type="SAM" id="Phobius"/>
    </source>
</evidence>
<keyword evidence="1" id="KW-1133">Transmembrane helix</keyword>
<keyword evidence="3" id="KW-1185">Reference proteome</keyword>
<evidence type="ECO:0000313" key="2">
    <source>
        <dbReference type="EMBL" id="KAK0466967.1"/>
    </source>
</evidence>
<sequence length="401" mass="44180">MADALPICPIPSNSDIAGIGVRAATYLQACLALFMGFSSVVYRTAHFSSTYWAGEKGDDSMSVIEERAFQVPPALTSAIKSVESALFVTSISVIIGAMIQARSSEGLSSYHALVVLNLAQINSYTAYLLFLCRLTIDDPGATGIVFLRLMLRIALRNYVLFAVHACMMGAFGLWFWGNSSAFLRYASSNEPCNPVSLYWIFTPVLSNNQALRIFFLIYYSVSACPPIAFMVPMAMTALIFAVVWIVLYALAFVCIILSAPILLALYLSGRNIQKWLDSKSKSLSNKFEAMLDLSKVKWGTAVGGALWLLPINLPVVFYIYATEKMIRMNRSNLDDAGAEAQWSYGQTLALITALVTVVFFLRDVCKLVIELLRHSAKLQSILRPNGNGNDSSLSLRRCRTV</sequence>
<proteinExistence type="predicted"/>
<feature type="transmembrane region" description="Helical" evidence="1">
    <location>
        <begin position="342"/>
        <end position="361"/>
    </location>
</feature>